<dbReference type="GO" id="GO:0003677">
    <property type="term" value="F:DNA binding"/>
    <property type="evidence" value="ECO:0007669"/>
    <property type="project" value="UniProtKB-UniRule"/>
</dbReference>
<dbReference type="PROSITE" id="PS50977">
    <property type="entry name" value="HTH_TETR_2"/>
    <property type="match status" value="1"/>
</dbReference>
<dbReference type="RefSeq" id="WP_235057183.1">
    <property type="nucleotide sequence ID" value="NZ_JAKFHA010000033.1"/>
</dbReference>
<dbReference type="InterPro" id="IPR001647">
    <property type="entry name" value="HTH_TetR"/>
</dbReference>
<feature type="DNA-binding region" description="H-T-H motif" evidence="2">
    <location>
        <begin position="30"/>
        <end position="49"/>
    </location>
</feature>
<dbReference type="InterPro" id="IPR009057">
    <property type="entry name" value="Homeodomain-like_sf"/>
</dbReference>
<dbReference type="Gene3D" id="1.10.357.10">
    <property type="entry name" value="Tetracycline Repressor, domain 2"/>
    <property type="match status" value="1"/>
</dbReference>
<sequence>MPDAVLQGRHAVLADAAIELVARDGIRALTHGGLDRAAGLPAGTTSAYFRTRKALVTGLVQRLADLDRIDLEQRGLAGLEAPGPDAPADAAELDFIAEMTAAFVDQWLVAGRNRALARYACLTETSRYPELRALLEPHEAAARAQARDLLARAGAPHPERRAGEYVACVDGLVFDRLIGAGAATAPAPGTPENRAELSSVLRRLLHAAVAE</sequence>
<accession>A0AA41Q8P1</accession>
<dbReference type="SUPFAM" id="SSF46689">
    <property type="entry name" value="Homeodomain-like"/>
    <property type="match status" value="1"/>
</dbReference>
<keyword evidence="1 2" id="KW-0238">DNA-binding</keyword>
<dbReference type="EMBL" id="JAKFHA010000033">
    <property type="protein sequence ID" value="MCF2532404.1"/>
    <property type="molecule type" value="Genomic_DNA"/>
</dbReference>
<evidence type="ECO:0000259" key="3">
    <source>
        <dbReference type="PROSITE" id="PS50977"/>
    </source>
</evidence>
<dbReference type="Pfam" id="PF17940">
    <property type="entry name" value="TetR_C_31"/>
    <property type="match status" value="1"/>
</dbReference>
<dbReference type="InterPro" id="IPR041583">
    <property type="entry name" value="TetR_C_31"/>
</dbReference>
<reference evidence="4" key="1">
    <citation type="submission" date="2022-01" db="EMBL/GenBank/DDBJ databases">
        <title>Genome-Based Taxonomic Classification of the Phylum Actinobacteria.</title>
        <authorList>
            <person name="Gao Y."/>
        </authorList>
    </citation>
    <scope>NUCLEOTIDE SEQUENCE</scope>
    <source>
        <strain evidence="4">KLBMP 8922</strain>
    </source>
</reference>
<evidence type="ECO:0000313" key="4">
    <source>
        <dbReference type="EMBL" id="MCF2532404.1"/>
    </source>
</evidence>
<feature type="domain" description="HTH tetR-type" evidence="3">
    <location>
        <begin position="7"/>
        <end position="67"/>
    </location>
</feature>
<gene>
    <name evidence="4" type="ORF">LZ495_35040</name>
</gene>
<organism evidence="4 5">
    <name type="scientific">Yinghuangia soli</name>
    <dbReference type="NCBI Taxonomy" id="2908204"/>
    <lineage>
        <taxon>Bacteria</taxon>
        <taxon>Bacillati</taxon>
        <taxon>Actinomycetota</taxon>
        <taxon>Actinomycetes</taxon>
        <taxon>Kitasatosporales</taxon>
        <taxon>Streptomycetaceae</taxon>
        <taxon>Yinghuangia</taxon>
    </lineage>
</organism>
<proteinExistence type="predicted"/>
<evidence type="ECO:0000256" key="2">
    <source>
        <dbReference type="PROSITE-ProRule" id="PRU00335"/>
    </source>
</evidence>
<protein>
    <submittedName>
        <fullName evidence="4">TetR family transcriptional regulator</fullName>
    </submittedName>
</protein>
<comment type="caution">
    <text evidence="4">The sequence shown here is derived from an EMBL/GenBank/DDBJ whole genome shotgun (WGS) entry which is preliminary data.</text>
</comment>
<evidence type="ECO:0000256" key="1">
    <source>
        <dbReference type="ARBA" id="ARBA00023125"/>
    </source>
</evidence>
<evidence type="ECO:0000313" key="5">
    <source>
        <dbReference type="Proteomes" id="UP001165378"/>
    </source>
</evidence>
<name>A0AA41Q8P1_9ACTN</name>
<dbReference type="AlphaFoldDB" id="A0AA41Q8P1"/>
<dbReference type="Proteomes" id="UP001165378">
    <property type="component" value="Unassembled WGS sequence"/>
</dbReference>
<keyword evidence="5" id="KW-1185">Reference proteome</keyword>